<evidence type="ECO:0000256" key="5">
    <source>
        <dbReference type="ARBA" id="ARBA00022741"/>
    </source>
</evidence>
<evidence type="ECO:0000313" key="10">
    <source>
        <dbReference type="Proteomes" id="UP000004836"/>
    </source>
</evidence>
<dbReference type="HAMAP" id="MF_00158">
    <property type="entry name" value="PanC"/>
    <property type="match status" value="1"/>
</dbReference>
<comment type="catalytic activity">
    <reaction evidence="7 8">
        <text>(R)-pantoate + beta-alanine + ATP = (R)-pantothenate + AMP + diphosphate + H(+)</text>
        <dbReference type="Rhea" id="RHEA:10912"/>
        <dbReference type="ChEBI" id="CHEBI:15378"/>
        <dbReference type="ChEBI" id="CHEBI:15980"/>
        <dbReference type="ChEBI" id="CHEBI:29032"/>
        <dbReference type="ChEBI" id="CHEBI:30616"/>
        <dbReference type="ChEBI" id="CHEBI:33019"/>
        <dbReference type="ChEBI" id="CHEBI:57966"/>
        <dbReference type="ChEBI" id="CHEBI:456215"/>
        <dbReference type="EC" id="6.3.2.1"/>
    </reaction>
</comment>
<dbReference type="eggNOG" id="COG0414">
    <property type="taxonomic scope" value="Bacteria"/>
</dbReference>
<evidence type="ECO:0000256" key="4">
    <source>
        <dbReference type="ARBA" id="ARBA00022655"/>
    </source>
</evidence>
<comment type="function">
    <text evidence="8">Catalyzes the condensation of pantoate with beta-alanine in an ATP-dependent reaction via a pantoyl-adenylate intermediate.</text>
</comment>
<dbReference type="PANTHER" id="PTHR21299:SF1">
    <property type="entry name" value="PANTOATE--BETA-ALANINE LIGASE"/>
    <property type="match status" value="1"/>
</dbReference>
<evidence type="ECO:0000256" key="1">
    <source>
        <dbReference type="ARBA" id="ARBA00004990"/>
    </source>
</evidence>
<dbReference type="AlphaFoldDB" id="J9DXS2"/>
<keyword evidence="4 8" id="KW-0566">Pantothenate biosynthesis</keyword>
<dbReference type="PATRIC" id="fig|1220535.3.peg.1769"/>
<dbReference type="CDD" id="cd00560">
    <property type="entry name" value="PanC"/>
    <property type="match status" value="1"/>
</dbReference>
<protein>
    <recommendedName>
        <fullName evidence="8">Pantothenate synthetase</fullName>
        <shortName evidence="8">PS</shortName>
        <ecNumber evidence="8">6.3.2.1</ecNumber>
    </recommendedName>
    <alternativeName>
        <fullName evidence="8">Pantoate--beta-alanine ligase</fullName>
    </alternativeName>
    <alternativeName>
        <fullName evidence="8">Pantoate-activating enzyme</fullName>
    </alternativeName>
</protein>
<evidence type="ECO:0000313" key="9">
    <source>
        <dbReference type="EMBL" id="EJW20484.1"/>
    </source>
</evidence>
<dbReference type="InterPro" id="IPR042176">
    <property type="entry name" value="Pantoate_ligase_C"/>
</dbReference>
<gene>
    <name evidence="8" type="primary">panC</name>
    <name evidence="9" type="ORF">IMCC14465_17770</name>
</gene>
<dbReference type="EC" id="6.3.2.1" evidence="8"/>
<dbReference type="Gene3D" id="3.30.1300.10">
    <property type="entry name" value="Pantoate-beta-alanine ligase, C-terminal domain"/>
    <property type="match status" value="1"/>
</dbReference>
<sequence length="284" mass="31260">MPLDICTTSEALALKCANWRQAGLKIGLVPTMGALHAGHLSLVETMAAHADKIIVSLFVNPTQFAEGEDFDAYPRTTEDDLQKLNSTKADLVFMPTSAEIYGDKVTADLQAGSLAEGLESLSRPHFFGGVVTVVNKLFELCKPDIAIFGEKDYQQLRVIEQMVANSAMEIEIIHGATMREADGLAMSSRNAYLDDRQRKIAASLNKIMQALCADYLKTQDLNHLPTLEAAAIQHLKEAGFTEIEYVTIRDAKTLKRPDAQTKSLRLLTAVRLGDIRLIDNCPVR</sequence>
<comment type="caution">
    <text evidence="9">The sequence shown here is derived from an EMBL/GenBank/DDBJ whole genome shotgun (WGS) entry which is preliminary data.</text>
</comment>
<evidence type="ECO:0000256" key="6">
    <source>
        <dbReference type="ARBA" id="ARBA00022840"/>
    </source>
</evidence>
<proteinExistence type="inferred from homology"/>
<dbReference type="STRING" id="1220535.IMCC14465_17770"/>
<dbReference type="InterPro" id="IPR004821">
    <property type="entry name" value="Cyt_trans-like"/>
</dbReference>
<dbReference type="EMBL" id="ALYF01000010">
    <property type="protein sequence ID" value="EJW20484.1"/>
    <property type="molecule type" value="Genomic_DNA"/>
</dbReference>
<feature type="active site" description="Proton donor" evidence="8">
    <location>
        <position position="39"/>
    </location>
</feature>
<dbReference type="SUPFAM" id="SSF52374">
    <property type="entry name" value="Nucleotidylyl transferase"/>
    <property type="match status" value="1"/>
</dbReference>
<comment type="miscellaneous">
    <text evidence="8">The reaction proceeds by a bi uni uni bi ping pong mechanism.</text>
</comment>
<feature type="binding site" evidence="8">
    <location>
        <begin position="149"/>
        <end position="152"/>
    </location>
    <ligand>
        <name>ATP</name>
        <dbReference type="ChEBI" id="CHEBI:30616"/>
    </ligand>
</feature>
<feature type="binding site" evidence="8">
    <location>
        <position position="155"/>
    </location>
    <ligand>
        <name>(R)-pantoate</name>
        <dbReference type="ChEBI" id="CHEBI:15980"/>
    </ligand>
</feature>
<keyword evidence="3 8" id="KW-0436">Ligase</keyword>
<name>J9DXS2_9PROT</name>
<dbReference type="UniPathway" id="UPA00028">
    <property type="reaction ID" value="UER00005"/>
</dbReference>
<feature type="binding site" evidence="8">
    <location>
        <position position="63"/>
    </location>
    <ligand>
        <name>beta-alanine</name>
        <dbReference type="ChEBI" id="CHEBI:57966"/>
    </ligand>
</feature>
<comment type="pathway">
    <text evidence="1 8">Cofactor biosynthesis; (R)-pantothenate biosynthesis; (R)-pantothenate from (R)-pantoate and beta-alanine: step 1/1.</text>
</comment>
<dbReference type="GO" id="GO:0004592">
    <property type="term" value="F:pantoate-beta-alanine ligase activity"/>
    <property type="evidence" value="ECO:0007669"/>
    <property type="project" value="UniProtKB-UniRule"/>
</dbReference>
<dbReference type="InterPro" id="IPR014729">
    <property type="entry name" value="Rossmann-like_a/b/a_fold"/>
</dbReference>
<comment type="caution">
    <text evidence="8">Lacks conserved residue(s) required for the propagation of feature annotation.</text>
</comment>
<reference evidence="9 10" key="1">
    <citation type="journal article" date="2012" name="J. Bacteriol.">
        <title>Genome Sequence of Strain IMCC14465, Isolated from the East Sea, Belonging to the PS1 Clade of Alphaproteobacteria.</title>
        <authorList>
            <person name="Yang S.J."/>
            <person name="Kang I."/>
            <person name="Cho J.C."/>
        </authorList>
    </citation>
    <scope>NUCLEOTIDE SEQUENCE [LARGE SCALE GENOMIC DNA]</scope>
    <source>
        <strain evidence="9 10">IMCC14465</strain>
    </source>
</reference>
<keyword evidence="10" id="KW-1185">Reference proteome</keyword>
<feature type="binding site" evidence="8">
    <location>
        <begin position="32"/>
        <end position="39"/>
    </location>
    <ligand>
        <name>ATP</name>
        <dbReference type="ChEBI" id="CHEBI:30616"/>
    </ligand>
</feature>
<organism evidence="9 10">
    <name type="scientific">alpha proteobacterium IMCC14465</name>
    <dbReference type="NCBI Taxonomy" id="1220535"/>
    <lineage>
        <taxon>Bacteria</taxon>
        <taxon>Pseudomonadati</taxon>
        <taxon>Pseudomonadota</taxon>
        <taxon>Alphaproteobacteria</taxon>
        <taxon>PS1 clade</taxon>
    </lineage>
</organism>
<evidence type="ECO:0000256" key="3">
    <source>
        <dbReference type="ARBA" id="ARBA00022598"/>
    </source>
</evidence>
<comment type="subcellular location">
    <subcellularLocation>
        <location evidence="8">Cytoplasm</location>
    </subcellularLocation>
</comment>
<dbReference type="PANTHER" id="PTHR21299">
    <property type="entry name" value="CYTIDYLATE KINASE/PANTOATE-BETA-ALANINE LIGASE"/>
    <property type="match status" value="1"/>
</dbReference>
<dbReference type="Gene3D" id="3.40.50.620">
    <property type="entry name" value="HUPs"/>
    <property type="match status" value="1"/>
</dbReference>
<feature type="binding site" evidence="8">
    <location>
        <begin position="186"/>
        <end position="189"/>
    </location>
    <ligand>
        <name>ATP</name>
        <dbReference type="ChEBI" id="CHEBI:30616"/>
    </ligand>
</feature>
<evidence type="ECO:0000256" key="7">
    <source>
        <dbReference type="ARBA" id="ARBA00048258"/>
    </source>
</evidence>
<dbReference type="OrthoDB" id="9773087at2"/>
<keyword evidence="5 8" id="KW-0547">Nucleotide-binding</keyword>
<evidence type="ECO:0000256" key="8">
    <source>
        <dbReference type="HAMAP-Rule" id="MF_00158"/>
    </source>
</evidence>
<dbReference type="GO" id="GO:0005524">
    <property type="term" value="F:ATP binding"/>
    <property type="evidence" value="ECO:0007669"/>
    <property type="project" value="UniProtKB-KW"/>
</dbReference>
<evidence type="ECO:0000256" key="2">
    <source>
        <dbReference type="ARBA" id="ARBA00009256"/>
    </source>
</evidence>
<dbReference type="InterPro" id="IPR003721">
    <property type="entry name" value="Pantoate_ligase"/>
</dbReference>
<keyword evidence="8" id="KW-0963">Cytoplasm</keyword>
<dbReference type="GO" id="GO:0015940">
    <property type="term" value="P:pantothenate biosynthetic process"/>
    <property type="evidence" value="ECO:0007669"/>
    <property type="project" value="UniProtKB-UniRule"/>
</dbReference>
<dbReference type="NCBIfam" id="TIGR00018">
    <property type="entry name" value="panC"/>
    <property type="match status" value="1"/>
</dbReference>
<keyword evidence="6 8" id="KW-0067">ATP-binding</keyword>
<comment type="subunit">
    <text evidence="8">Homodimer.</text>
</comment>
<accession>J9DXS2</accession>
<dbReference type="Proteomes" id="UP000004836">
    <property type="component" value="Unassembled WGS sequence"/>
</dbReference>
<comment type="similarity">
    <text evidence="2 8">Belongs to the pantothenate synthetase family.</text>
</comment>
<dbReference type="NCBIfam" id="TIGR00125">
    <property type="entry name" value="cyt_tran_rel"/>
    <property type="match status" value="1"/>
</dbReference>
<dbReference type="GO" id="GO:0005829">
    <property type="term" value="C:cytosol"/>
    <property type="evidence" value="ECO:0007669"/>
    <property type="project" value="TreeGrafter"/>
</dbReference>
<feature type="binding site" evidence="8">
    <location>
        <position position="63"/>
    </location>
    <ligand>
        <name>(R)-pantoate</name>
        <dbReference type="ChEBI" id="CHEBI:15980"/>
    </ligand>
</feature>
<dbReference type="Pfam" id="PF02569">
    <property type="entry name" value="Pantoate_ligase"/>
    <property type="match status" value="1"/>
</dbReference>